<dbReference type="SUPFAM" id="SSF82153">
    <property type="entry name" value="FAS1 domain"/>
    <property type="match status" value="2"/>
</dbReference>
<reference evidence="3" key="1">
    <citation type="submission" date="2018-07" db="EMBL/GenBank/DDBJ databases">
        <authorList>
            <consortium name="Genoscope - CEA"/>
            <person name="William W."/>
        </authorList>
    </citation>
    <scope>NUCLEOTIDE SEQUENCE</scope>
    <source>
        <strain evidence="3">IK1</strain>
    </source>
</reference>
<organism evidence="3">
    <name type="scientific">uncultured Paludibacter sp</name>
    <dbReference type="NCBI Taxonomy" id="497635"/>
    <lineage>
        <taxon>Bacteria</taxon>
        <taxon>Pseudomonadati</taxon>
        <taxon>Bacteroidota</taxon>
        <taxon>Bacteroidia</taxon>
        <taxon>Bacteroidales</taxon>
        <taxon>Paludibacteraceae</taxon>
        <taxon>Paludibacter</taxon>
        <taxon>environmental samples</taxon>
    </lineage>
</organism>
<feature type="chain" id="PRO_5024806632" description="FAS1 domain-containing protein" evidence="1">
    <location>
        <begin position="25"/>
        <end position="832"/>
    </location>
</feature>
<feature type="domain" description="FAS1" evidence="2">
    <location>
        <begin position="36"/>
        <end position="243"/>
    </location>
</feature>
<dbReference type="InterPro" id="IPR050904">
    <property type="entry name" value="Adhesion/Biosynth-related"/>
</dbReference>
<evidence type="ECO:0000313" key="3">
    <source>
        <dbReference type="EMBL" id="VBB48009.1"/>
    </source>
</evidence>
<feature type="signal peptide" evidence="1">
    <location>
        <begin position="1"/>
        <end position="24"/>
    </location>
</feature>
<protein>
    <recommendedName>
        <fullName evidence="2">FAS1 domain-containing protein</fullName>
    </recommendedName>
</protein>
<proteinExistence type="predicted"/>
<dbReference type="InterPro" id="IPR000782">
    <property type="entry name" value="FAS1_domain"/>
</dbReference>
<feature type="domain" description="FAS1" evidence="2">
    <location>
        <begin position="295"/>
        <end position="432"/>
    </location>
</feature>
<evidence type="ECO:0000259" key="2">
    <source>
        <dbReference type="PROSITE" id="PS50213"/>
    </source>
</evidence>
<dbReference type="PROSITE" id="PS50213">
    <property type="entry name" value="FAS1"/>
    <property type="match status" value="3"/>
</dbReference>
<dbReference type="EMBL" id="UPXZ01000039">
    <property type="protein sequence ID" value="VBB48009.1"/>
    <property type="molecule type" value="Genomic_DNA"/>
</dbReference>
<evidence type="ECO:0000256" key="1">
    <source>
        <dbReference type="SAM" id="SignalP"/>
    </source>
</evidence>
<dbReference type="PANTHER" id="PTHR10900:SF77">
    <property type="entry name" value="FI19380P1"/>
    <property type="match status" value="1"/>
</dbReference>
<dbReference type="PROSITE" id="PS51257">
    <property type="entry name" value="PROKAR_LIPOPROTEIN"/>
    <property type="match status" value="1"/>
</dbReference>
<feature type="domain" description="FAS1" evidence="2">
    <location>
        <begin position="437"/>
        <end position="603"/>
    </location>
</feature>
<dbReference type="Gene3D" id="2.30.180.10">
    <property type="entry name" value="FAS1 domain"/>
    <property type="match status" value="3"/>
</dbReference>
<keyword evidence="1" id="KW-0732">Signal</keyword>
<sequence>MVNKIKIYFFPLLCLLLFSACNKSKDEYYAEPSWLDKPLYEVLQNEGNFKSYLACIDRTLYAPQLKEGGYFTLMAPNDEAFSAYLNEKGYTSVDDIPIEEVNKIIAYSIIQSYWLSENLGDIFTGTVDDRYDIGDGLKKQTYYYATVYKDSEYDNRWVIDQNSTSTSFNTTTNNFKYYPVFMQTYFAKANLTAIDYNTFFPNTQYIGGQTVETGMIGNVYNGQIVKPNLKARNGIAHEVSVVGVPLDNMDKFLREDQYNTFKSLLDFKDVSGSYVYKNYIEDATQTEKYKLLRPNDAIDKVYVKSYNTSGLQPLSFSPALELIYDDNRSNLTQSNGYTLFVPSNDALTNYINNRLLKYYHSLSDLPIEAITTLINTHMVNSMIWPSQLKTSQVSTGEYINGQGALGNSYDNFGVTDKKFASNGFIYTIDHVIKSKLFETIYSGIYLNPSYTNLDAVYRVYYNLSLRQDLMKSIITGYPNVRYTLLMISNDQFANDGFTYNSETATFSNSSLVSTTVSERIRRLTRTHLFDGWVDNNINSEVNFTDGISEYGGYGFRNTDYGDVVRYKNNQLQASGNIEENTFVNITKNETFDNGTVYTIDKMLQYSKRESSPTTSDGWNSGTLWHYIQQTAQENSNVSMFADYVQYALKTTSTDALLGISEDNFYTIVMPNNNAIIRAQAAKDLPSLDSLKLGTLSQERVDMCVKFVQTHFLQGYAFPDDRLPYMYPYNINSPNKNIVSTMYRITNEPMKLFNQHTNIVVSKDASGSLTFTPDDVYIDGKLIIKGNYGLPVPVPRIITGTAKTGNNGYRSNRICGRSIHHEYTNYFKFTVQN</sequence>
<dbReference type="PANTHER" id="PTHR10900">
    <property type="entry name" value="PERIOSTIN-RELATED"/>
    <property type="match status" value="1"/>
</dbReference>
<name>A0A653AIY3_9BACT</name>
<gene>
    <name evidence="3" type="ORF">TRIP_D440027</name>
</gene>
<dbReference type="SMART" id="SM00554">
    <property type="entry name" value="FAS1"/>
    <property type="match status" value="1"/>
</dbReference>
<dbReference type="AlphaFoldDB" id="A0A653AIY3"/>
<accession>A0A653AIY3</accession>
<dbReference type="Pfam" id="PF02469">
    <property type="entry name" value="Fasciclin"/>
    <property type="match status" value="2"/>
</dbReference>
<dbReference type="InterPro" id="IPR036378">
    <property type="entry name" value="FAS1_dom_sf"/>
</dbReference>